<accession>A0A2I0QSG2</accession>
<dbReference type="HAMAP" id="MF_01018">
    <property type="entry name" value="HisG_Short"/>
    <property type="match status" value="1"/>
</dbReference>
<dbReference type="GO" id="GO:0003879">
    <property type="term" value="F:ATP phosphoribosyltransferase activity"/>
    <property type="evidence" value="ECO:0007669"/>
    <property type="project" value="UniProtKB-UniRule"/>
</dbReference>
<dbReference type="SUPFAM" id="SSF53850">
    <property type="entry name" value="Periplasmic binding protein-like II"/>
    <property type="match status" value="1"/>
</dbReference>
<evidence type="ECO:0000313" key="19">
    <source>
        <dbReference type="Proteomes" id="UP000243524"/>
    </source>
</evidence>
<evidence type="ECO:0000256" key="1">
    <source>
        <dbReference type="ARBA" id="ARBA00000915"/>
    </source>
</evidence>
<dbReference type="InterPro" id="IPR001348">
    <property type="entry name" value="ATP_PRibTrfase_HisG"/>
</dbReference>
<comment type="pathway">
    <text evidence="3 16">Amino-acid biosynthesis; L-histidine biosynthesis; L-histidine from 5-phospho-alpha-D-ribose 1-diphosphate: step 1/9.</text>
</comment>
<evidence type="ECO:0000256" key="5">
    <source>
        <dbReference type="ARBA" id="ARBA00011496"/>
    </source>
</evidence>
<dbReference type="GO" id="GO:0005737">
    <property type="term" value="C:cytoplasm"/>
    <property type="evidence" value="ECO:0007669"/>
    <property type="project" value="UniProtKB-SubCell"/>
</dbReference>
<organism evidence="18 19">
    <name type="scientific">Halalkalibacillus sediminis</name>
    <dbReference type="NCBI Taxonomy" id="2018042"/>
    <lineage>
        <taxon>Bacteria</taxon>
        <taxon>Bacillati</taxon>
        <taxon>Bacillota</taxon>
        <taxon>Bacilli</taxon>
        <taxon>Bacillales</taxon>
        <taxon>Bacillaceae</taxon>
        <taxon>Halalkalibacillus</taxon>
    </lineage>
</organism>
<comment type="similarity">
    <text evidence="4 16">Belongs to the ATP phosphoribosyltransferase family. Short subfamily.</text>
</comment>
<comment type="domain">
    <text evidence="16">Lacks the C-terminal regulatory region which is replaced by HisZ.</text>
</comment>
<feature type="domain" description="ATP phosphoribosyltransferase catalytic" evidence="17">
    <location>
        <begin position="53"/>
        <end position="204"/>
    </location>
</feature>
<evidence type="ECO:0000256" key="7">
    <source>
        <dbReference type="ARBA" id="ARBA00020998"/>
    </source>
</evidence>
<dbReference type="PANTHER" id="PTHR21403:SF8">
    <property type="entry name" value="ATP PHOSPHORIBOSYLTRANSFERASE"/>
    <property type="match status" value="1"/>
</dbReference>
<evidence type="ECO:0000256" key="11">
    <source>
        <dbReference type="ARBA" id="ARBA00022679"/>
    </source>
</evidence>
<dbReference type="FunFam" id="3.40.190.10:FF:000011">
    <property type="entry name" value="ATP phosphoribosyltransferase"/>
    <property type="match status" value="1"/>
</dbReference>
<keyword evidence="19" id="KW-1185">Reference proteome</keyword>
<dbReference type="UniPathway" id="UPA00031">
    <property type="reaction ID" value="UER00006"/>
</dbReference>
<evidence type="ECO:0000256" key="10">
    <source>
        <dbReference type="ARBA" id="ARBA00022676"/>
    </source>
</evidence>
<comment type="function">
    <text evidence="15 16">Catalyzes the condensation of ATP and 5-phosphoribose 1-diphosphate to form N'-(5'-phosphoribosyl)-ATP (PR-ATP). Has a crucial role in the pathway because the rate of histidine biosynthesis seems to be controlled primarily by regulation of HisG enzymatic activity.</text>
</comment>
<proteinExistence type="inferred from homology"/>
<keyword evidence="11 16" id="KW-0808">Transferase</keyword>
<evidence type="ECO:0000256" key="8">
    <source>
        <dbReference type="ARBA" id="ARBA00022490"/>
    </source>
</evidence>
<evidence type="ECO:0000256" key="13">
    <source>
        <dbReference type="ARBA" id="ARBA00022840"/>
    </source>
</evidence>
<dbReference type="OrthoDB" id="9801867at2"/>
<comment type="subcellular location">
    <subcellularLocation>
        <location evidence="2 16">Cytoplasm</location>
    </subcellularLocation>
</comment>
<dbReference type="PROSITE" id="PS01316">
    <property type="entry name" value="ATP_P_PHORIBOSYLTR"/>
    <property type="match status" value="1"/>
</dbReference>
<dbReference type="EMBL" id="PJNH01000003">
    <property type="protein sequence ID" value="PKR77040.1"/>
    <property type="molecule type" value="Genomic_DNA"/>
</dbReference>
<reference evidence="18 19" key="1">
    <citation type="submission" date="2017-06" db="EMBL/GenBank/DDBJ databases">
        <title>the draft geome sequence of Illustriluteabacillus marina B3227.</title>
        <authorList>
            <person name="He R.-H."/>
            <person name="Du Z.-J."/>
        </authorList>
    </citation>
    <scope>NUCLEOTIDE SEQUENCE [LARGE SCALE GENOMIC DNA]</scope>
    <source>
        <strain evidence="18 19">B3227</strain>
    </source>
</reference>
<evidence type="ECO:0000256" key="16">
    <source>
        <dbReference type="HAMAP-Rule" id="MF_01018"/>
    </source>
</evidence>
<dbReference type="CDD" id="cd13595">
    <property type="entry name" value="PBP2_HisGs"/>
    <property type="match status" value="1"/>
</dbReference>
<comment type="catalytic activity">
    <reaction evidence="1 16">
        <text>1-(5-phospho-beta-D-ribosyl)-ATP + diphosphate = 5-phospho-alpha-D-ribose 1-diphosphate + ATP</text>
        <dbReference type="Rhea" id="RHEA:18473"/>
        <dbReference type="ChEBI" id="CHEBI:30616"/>
        <dbReference type="ChEBI" id="CHEBI:33019"/>
        <dbReference type="ChEBI" id="CHEBI:58017"/>
        <dbReference type="ChEBI" id="CHEBI:73183"/>
        <dbReference type="EC" id="2.4.2.17"/>
    </reaction>
</comment>
<comment type="subunit">
    <text evidence="5 16">Heteromultimer composed of HisG and HisZ subunits.</text>
</comment>
<dbReference type="Proteomes" id="UP000243524">
    <property type="component" value="Unassembled WGS sequence"/>
</dbReference>
<keyword evidence="13 16" id="KW-0067">ATP-binding</keyword>
<dbReference type="InterPro" id="IPR018198">
    <property type="entry name" value="ATP_PRibTrfase_CS"/>
</dbReference>
<dbReference type="NCBIfam" id="TIGR00070">
    <property type="entry name" value="hisG"/>
    <property type="match status" value="1"/>
</dbReference>
<keyword evidence="10 16" id="KW-0328">Glycosyltransferase</keyword>
<dbReference type="GO" id="GO:0000105">
    <property type="term" value="P:L-histidine biosynthetic process"/>
    <property type="evidence" value="ECO:0007669"/>
    <property type="project" value="UniProtKB-UniRule"/>
</dbReference>
<keyword evidence="9 16" id="KW-0028">Amino-acid biosynthesis</keyword>
<dbReference type="GO" id="GO:0005524">
    <property type="term" value="F:ATP binding"/>
    <property type="evidence" value="ECO:0007669"/>
    <property type="project" value="UniProtKB-KW"/>
</dbReference>
<name>A0A2I0QSG2_9BACI</name>
<dbReference type="Gene3D" id="3.40.190.10">
    <property type="entry name" value="Periplasmic binding protein-like II"/>
    <property type="match status" value="2"/>
</dbReference>
<evidence type="ECO:0000259" key="17">
    <source>
        <dbReference type="Pfam" id="PF01634"/>
    </source>
</evidence>
<evidence type="ECO:0000256" key="2">
    <source>
        <dbReference type="ARBA" id="ARBA00004496"/>
    </source>
</evidence>
<keyword evidence="8 16" id="KW-0963">Cytoplasm</keyword>
<dbReference type="FunFam" id="3.40.190.10:FF:000008">
    <property type="entry name" value="ATP phosphoribosyltransferase"/>
    <property type="match status" value="1"/>
</dbReference>
<dbReference type="InterPro" id="IPR024893">
    <property type="entry name" value="ATP_PRibTrfase_HisG_short"/>
</dbReference>
<evidence type="ECO:0000256" key="9">
    <source>
        <dbReference type="ARBA" id="ARBA00022605"/>
    </source>
</evidence>
<comment type="caution">
    <text evidence="18">The sequence shown here is derived from an EMBL/GenBank/DDBJ whole genome shotgun (WGS) entry which is preliminary data.</text>
</comment>
<dbReference type="InterPro" id="IPR013820">
    <property type="entry name" value="ATP_PRibTrfase_cat"/>
</dbReference>
<evidence type="ECO:0000256" key="6">
    <source>
        <dbReference type="ARBA" id="ARBA00011946"/>
    </source>
</evidence>
<gene>
    <name evidence="16" type="primary">hisG</name>
    <name evidence="18" type="ORF">CEY16_09840</name>
</gene>
<evidence type="ECO:0000313" key="18">
    <source>
        <dbReference type="EMBL" id="PKR77040.1"/>
    </source>
</evidence>
<dbReference type="RefSeq" id="WP_101331843.1">
    <property type="nucleotide sequence ID" value="NZ_PJNH01000003.1"/>
</dbReference>
<sequence>MEVIKIALAKGRLAEKSVELFESIGVVFSEFYEESRKLIFKSDDQKFEMILVKATDVATYVENGAADIGVAGKDTLLESAADVYEVIDLGFGKCRFAVAGKEGTDLDGMIKPRIASKYPKVTTDYFEQKGKQIETIKLNGSVELAPLVGLSDVIVDIVETGGTLKENGLVVLEDMFQSSARLISNKASFKTKGEAIQPFIENIQETIKQSEGGLKNA</sequence>
<dbReference type="AlphaFoldDB" id="A0A2I0QSG2"/>
<dbReference type="EC" id="2.4.2.17" evidence="6 16"/>
<protein>
    <recommendedName>
        <fullName evidence="7 16">ATP phosphoribosyltransferase</fullName>
        <shortName evidence="16">ATP-PRT</shortName>
        <shortName evidence="16">ATP-PRTase</shortName>
        <ecNumber evidence="6 16">2.4.2.17</ecNumber>
    </recommendedName>
</protein>
<dbReference type="Pfam" id="PF01634">
    <property type="entry name" value="HisG"/>
    <property type="match status" value="1"/>
</dbReference>
<evidence type="ECO:0000256" key="4">
    <source>
        <dbReference type="ARBA" id="ARBA00009489"/>
    </source>
</evidence>
<keyword evidence="12 16" id="KW-0547">Nucleotide-binding</keyword>
<evidence type="ECO:0000256" key="12">
    <source>
        <dbReference type="ARBA" id="ARBA00022741"/>
    </source>
</evidence>
<dbReference type="PANTHER" id="PTHR21403">
    <property type="entry name" value="ATP PHOSPHORIBOSYLTRANSFERASE ATP-PRTASE"/>
    <property type="match status" value="1"/>
</dbReference>
<evidence type="ECO:0000256" key="15">
    <source>
        <dbReference type="ARBA" id="ARBA00024861"/>
    </source>
</evidence>
<evidence type="ECO:0000256" key="3">
    <source>
        <dbReference type="ARBA" id="ARBA00004667"/>
    </source>
</evidence>
<evidence type="ECO:0000256" key="14">
    <source>
        <dbReference type="ARBA" id="ARBA00023102"/>
    </source>
</evidence>
<keyword evidence="14 16" id="KW-0368">Histidine biosynthesis</keyword>